<dbReference type="EMBL" id="NPDY01000006">
    <property type="protein sequence ID" value="PJZ69944.1"/>
    <property type="molecule type" value="Genomic_DNA"/>
</dbReference>
<keyword evidence="3" id="KW-1185">Reference proteome</keyword>
<dbReference type="OrthoDB" id="331496at2"/>
<dbReference type="Proteomes" id="UP000231990">
    <property type="component" value="Unassembled WGS sequence"/>
</dbReference>
<evidence type="ECO:0000313" key="1">
    <source>
        <dbReference type="EMBL" id="PJZ69944.1"/>
    </source>
</evidence>
<evidence type="ECO:0000313" key="2">
    <source>
        <dbReference type="EMBL" id="PJZ72648.1"/>
    </source>
</evidence>
<dbReference type="AlphaFoldDB" id="A0A2M9ZKS1"/>
<dbReference type="RefSeq" id="WP_100713611.1">
    <property type="nucleotide sequence ID" value="NZ_NPDY01000006.1"/>
</dbReference>
<evidence type="ECO:0000313" key="3">
    <source>
        <dbReference type="Proteomes" id="UP000231962"/>
    </source>
</evidence>
<dbReference type="EMBL" id="NPDZ01000008">
    <property type="protein sequence ID" value="PJZ72648.1"/>
    <property type="molecule type" value="Genomic_DNA"/>
</dbReference>
<reference evidence="3 4" key="1">
    <citation type="submission" date="2017-07" db="EMBL/GenBank/DDBJ databases">
        <title>Leptospira spp. isolated from tropical soils.</title>
        <authorList>
            <person name="Thibeaux R."/>
            <person name="Iraola G."/>
            <person name="Ferres I."/>
            <person name="Bierque E."/>
            <person name="Girault D."/>
            <person name="Soupe-Gilbert M.-E."/>
            <person name="Picardeau M."/>
            <person name="Goarant C."/>
        </authorList>
    </citation>
    <scope>NUCLEOTIDE SEQUENCE [LARGE SCALE GENOMIC DNA]</scope>
    <source>
        <strain evidence="2 4">FH1-B-B1</strain>
        <strain evidence="1 3">FH1-B-C1</strain>
    </source>
</reference>
<organism evidence="2 4">
    <name type="scientific">Leptospira perolatii</name>
    <dbReference type="NCBI Taxonomy" id="2023191"/>
    <lineage>
        <taxon>Bacteria</taxon>
        <taxon>Pseudomonadati</taxon>
        <taxon>Spirochaetota</taxon>
        <taxon>Spirochaetia</taxon>
        <taxon>Leptospirales</taxon>
        <taxon>Leptospiraceae</taxon>
        <taxon>Leptospira</taxon>
    </lineage>
</organism>
<accession>A0A2M9ZKS1</accession>
<comment type="caution">
    <text evidence="2">The sequence shown here is derived from an EMBL/GenBank/DDBJ whole genome shotgun (WGS) entry which is preliminary data.</text>
</comment>
<proteinExistence type="predicted"/>
<dbReference type="Proteomes" id="UP000231962">
    <property type="component" value="Unassembled WGS sequence"/>
</dbReference>
<name>A0A2M9ZKS1_9LEPT</name>
<sequence>MGNNSLTPIRAIETFIRCKKEGTQVPFLVWDTIKTYQKWNQIELTGLINASVYYPELLFEPGMEERIAKRMDDFKKRIVEIPIQ</sequence>
<protein>
    <submittedName>
        <fullName evidence="2">Uncharacterized protein</fullName>
    </submittedName>
</protein>
<gene>
    <name evidence="1" type="ORF">CH360_08545</name>
    <name evidence="2" type="ORF">CH373_13140</name>
</gene>
<evidence type="ECO:0000313" key="4">
    <source>
        <dbReference type="Proteomes" id="UP000231990"/>
    </source>
</evidence>